<dbReference type="STRING" id="314344.AL013_00685"/>
<keyword evidence="2 11" id="KW-0808">Transferase</keyword>
<dbReference type="SUPFAM" id="SSF48019">
    <property type="entry name" value="post-AAA+ oligomerization domain-like"/>
    <property type="match status" value="1"/>
</dbReference>
<comment type="function">
    <text evidence="11">DNA polymerase III is a complex, multichain enzyme responsible for most of the replicative synthesis in bacteria. This DNA polymerase also exhibits 3' to 5' exonuclease activity.</text>
</comment>
<keyword evidence="9 11" id="KW-0239">DNA-directed DNA polymerase</keyword>
<evidence type="ECO:0000256" key="8">
    <source>
        <dbReference type="ARBA" id="ARBA00022840"/>
    </source>
</evidence>
<dbReference type="GO" id="GO:0003887">
    <property type="term" value="F:DNA-directed DNA polymerase activity"/>
    <property type="evidence" value="ECO:0007669"/>
    <property type="project" value="UniProtKB-KW"/>
</dbReference>
<dbReference type="InterPro" id="IPR027417">
    <property type="entry name" value="P-loop_NTPase"/>
</dbReference>
<dbReference type="GO" id="GO:0005524">
    <property type="term" value="F:ATP binding"/>
    <property type="evidence" value="ECO:0007669"/>
    <property type="project" value="UniProtKB-KW"/>
</dbReference>
<comment type="similarity">
    <text evidence="1 11">Belongs to the DnaX/STICHEL family.</text>
</comment>
<gene>
    <name evidence="11" type="primary">dnaX</name>
    <name evidence="14" type="ORF">SPV1_00577</name>
</gene>
<dbReference type="Gene3D" id="3.40.50.300">
    <property type="entry name" value="P-loop containing nucleotide triphosphate hydrolases"/>
    <property type="match status" value="1"/>
</dbReference>
<dbReference type="InterPro" id="IPR012763">
    <property type="entry name" value="DNA_pol_III_sug/sutau_N"/>
</dbReference>
<dbReference type="OrthoDB" id="5287500at2"/>
<evidence type="ECO:0000256" key="2">
    <source>
        <dbReference type="ARBA" id="ARBA00022679"/>
    </source>
</evidence>
<comment type="subunit">
    <text evidence="11">DNA polymerase III contains a core (composed of alpha, epsilon and theta chains) that associates with a tau subunit. This core dimerizes to form the POLIII' complex. PolIII' associates with the gamma complex (composed of gamma, delta, delta', psi and chi chains) and with the beta chain to form the complete DNA polymerase III complex.</text>
</comment>
<dbReference type="FunCoup" id="Q0EXX3">
    <property type="interactions" value="154"/>
</dbReference>
<evidence type="ECO:0000313" key="14">
    <source>
        <dbReference type="EMBL" id="EAU54079.1"/>
    </source>
</evidence>
<keyword evidence="3 11" id="KW-0548">Nucleotidyltransferase</keyword>
<feature type="compositionally biased region" description="Low complexity" evidence="12">
    <location>
        <begin position="399"/>
        <end position="410"/>
    </location>
</feature>
<dbReference type="FunFam" id="3.40.50.300:FF:000014">
    <property type="entry name" value="DNA polymerase III subunit gamma/tau"/>
    <property type="match status" value="1"/>
</dbReference>
<accession>Q0EXX3</accession>
<keyword evidence="5" id="KW-0479">Metal-binding</keyword>
<dbReference type="HOGENOM" id="CLU_006229_0_7_0"/>
<keyword evidence="15" id="KW-1185">Reference proteome</keyword>
<feature type="region of interest" description="Disordered" evidence="12">
    <location>
        <begin position="503"/>
        <end position="529"/>
    </location>
</feature>
<proteinExistence type="inferred from homology"/>
<dbReference type="Gene3D" id="1.20.272.10">
    <property type="match status" value="1"/>
</dbReference>
<name>Q0EXX3_9PROT</name>
<evidence type="ECO:0000256" key="9">
    <source>
        <dbReference type="ARBA" id="ARBA00022932"/>
    </source>
</evidence>
<evidence type="ECO:0000313" key="15">
    <source>
        <dbReference type="Proteomes" id="UP000005297"/>
    </source>
</evidence>
<dbReference type="InParanoid" id="Q0EXX3"/>
<comment type="catalytic activity">
    <reaction evidence="10 11">
        <text>DNA(n) + a 2'-deoxyribonucleoside 5'-triphosphate = DNA(n+1) + diphosphate</text>
        <dbReference type="Rhea" id="RHEA:22508"/>
        <dbReference type="Rhea" id="RHEA-COMP:17339"/>
        <dbReference type="Rhea" id="RHEA-COMP:17340"/>
        <dbReference type="ChEBI" id="CHEBI:33019"/>
        <dbReference type="ChEBI" id="CHEBI:61560"/>
        <dbReference type="ChEBI" id="CHEBI:173112"/>
        <dbReference type="EC" id="2.7.7.7"/>
    </reaction>
</comment>
<dbReference type="RefSeq" id="WP_009850416.1">
    <property type="nucleotide sequence ID" value="NZ_DS022295.1"/>
</dbReference>
<dbReference type="Proteomes" id="UP000005297">
    <property type="component" value="Unassembled WGS sequence"/>
</dbReference>
<dbReference type="NCBIfam" id="NF004046">
    <property type="entry name" value="PRK05563.1"/>
    <property type="match status" value="1"/>
</dbReference>
<evidence type="ECO:0000256" key="4">
    <source>
        <dbReference type="ARBA" id="ARBA00022705"/>
    </source>
</evidence>
<dbReference type="EMBL" id="AATS01000012">
    <property type="protein sequence ID" value="EAU54079.1"/>
    <property type="molecule type" value="Genomic_DNA"/>
</dbReference>
<evidence type="ECO:0000256" key="3">
    <source>
        <dbReference type="ARBA" id="ARBA00022695"/>
    </source>
</evidence>
<dbReference type="PANTHER" id="PTHR11669:SF0">
    <property type="entry name" value="PROTEIN STICHEL-LIKE 2"/>
    <property type="match status" value="1"/>
</dbReference>
<keyword evidence="4 11" id="KW-0235">DNA replication</keyword>
<dbReference type="GO" id="GO:0003677">
    <property type="term" value="F:DNA binding"/>
    <property type="evidence" value="ECO:0007669"/>
    <property type="project" value="InterPro"/>
</dbReference>
<dbReference type="CDD" id="cd00009">
    <property type="entry name" value="AAA"/>
    <property type="match status" value="1"/>
</dbReference>
<dbReference type="InterPro" id="IPR050238">
    <property type="entry name" value="DNA_Rep/Repair_Clamp_Loader"/>
</dbReference>
<comment type="caution">
    <text evidence="14">The sequence shown here is derived from an EMBL/GenBank/DDBJ whole genome shotgun (WGS) entry which is preliminary data.</text>
</comment>
<reference evidence="14 15" key="1">
    <citation type="submission" date="2006-09" db="EMBL/GenBank/DDBJ databases">
        <authorList>
            <person name="Emerson D."/>
            <person name="Ferriera S."/>
            <person name="Johnson J."/>
            <person name="Kravitz S."/>
            <person name="Halpern A."/>
            <person name="Remington K."/>
            <person name="Beeson K."/>
            <person name="Tran B."/>
            <person name="Rogers Y.-H."/>
            <person name="Friedman R."/>
            <person name="Venter J.C."/>
        </authorList>
    </citation>
    <scope>NUCLEOTIDE SEQUENCE [LARGE SCALE GENOMIC DNA]</scope>
    <source>
        <strain evidence="14 15">PV-1</strain>
    </source>
</reference>
<evidence type="ECO:0000256" key="1">
    <source>
        <dbReference type="ARBA" id="ARBA00006360"/>
    </source>
</evidence>
<dbReference type="Gene3D" id="1.10.8.60">
    <property type="match status" value="1"/>
</dbReference>
<dbReference type="Pfam" id="PF22608">
    <property type="entry name" value="DNAX_ATPase_lid"/>
    <property type="match status" value="1"/>
</dbReference>
<protein>
    <recommendedName>
        <fullName evidence="11">DNA polymerase III subunit gamma/tau</fullName>
        <ecNumber evidence="11">2.7.7.7</ecNumber>
    </recommendedName>
</protein>
<keyword evidence="7" id="KW-0862">Zinc</keyword>
<keyword evidence="6 11" id="KW-0547">Nucleotide-binding</keyword>
<dbReference type="eggNOG" id="COG2812">
    <property type="taxonomic scope" value="Bacteria"/>
</dbReference>
<dbReference type="EC" id="2.7.7.7" evidence="11"/>
<feature type="domain" description="AAA+ ATPase" evidence="13">
    <location>
        <begin position="37"/>
        <end position="179"/>
    </location>
</feature>
<dbReference type="SUPFAM" id="SSF52540">
    <property type="entry name" value="P-loop containing nucleoside triphosphate hydrolases"/>
    <property type="match status" value="1"/>
</dbReference>
<evidence type="ECO:0000259" key="13">
    <source>
        <dbReference type="SMART" id="SM00382"/>
    </source>
</evidence>
<dbReference type="InterPro" id="IPR045085">
    <property type="entry name" value="HLD_clamp_pol_III_gamma_tau"/>
</dbReference>
<feature type="region of interest" description="Disordered" evidence="12">
    <location>
        <begin position="392"/>
        <end position="412"/>
    </location>
</feature>
<evidence type="ECO:0000256" key="6">
    <source>
        <dbReference type="ARBA" id="ARBA00022741"/>
    </source>
</evidence>
<dbReference type="GO" id="GO:0006261">
    <property type="term" value="P:DNA-templated DNA replication"/>
    <property type="evidence" value="ECO:0007669"/>
    <property type="project" value="TreeGrafter"/>
</dbReference>
<evidence type="ECO:0000256" key="5">
    <source>
        <dbReference type="ARBA" id="ARBA00022723"/>
    </source>
</evidence>
<dbReference type="AlphaFoldDB" id="Q0EXX3"/>
<dbReference type="Pfam" id="PF12169">
    <property type="entry name" value="DNA_pol3_gamma3"/>
    <property type="match status" value="1"/>
</dbReference>
<evidence type="ECO:0000256" key="10">
    <source>
        <dbReference type="ARBA" id="ARBA00049244"/>
    </source>
</evidence>
<organism evidence="14 15">
    <name type="scientific">Mariprofundus ferrooxydans PV-1</name>
    <dbReference type="NCBI Taxonomy" id="314345"/>
    <lineage>
        <taxon>Bacteria</taxon>
        <taxon>Pseudomonadati</taxon>
        <taxon>Pseudomonadota</taxon>
        <taxon>Candidatius Mariprofundia</taxon>
        <taxon>Mariprofundales</taxon>
        <taxon>Mariprofundaceae</taxon>
        <taxon>Mariprofundus</taxon>
    </lineage>
</organism>
<keyword evidence="8 11" id="KW-0067">ATP-binding</keyword>
<dbReference type="GO" id="GO:0009360">
    <property type="term" value="C:DNA polymerase III complex"/>
    <property type="evidence" value="ECO:0007669"/>
    <property type="project" value="InterPro"/>
</dbReference>
<dbReference type="InterPro" id="IPR008921">
    <property type="entry name" value="DNA_pol3_clamp-load_cplx_C"/>
</dbReference>
<dbReference type="Pfam" id="PF13177">
    <property type="entry name" value="DNA_pol3_delta2"/>
    <property type="match status" value="1"/>
</dbReference>
<dbReference type="PANTHER" id="PTHR11669">
    <property type="entry name" value="REPLICATION FACTOR C / DNA POLYMERASE III GAMMA-TAU SUBUNIT"/>
    <property type="match status" value="1"/>
</dbReference>
<evidence type="ECO:0000256" key="11">
    <source>
        <dbReference type="RuleBase" id="RU364063"/>
    </source>
</evidence>
<dbReference type="SMART" id="SM00382">
    <property type="entry name" value="AAA"/>
    <property type="match status" value="1"/>
</dbReference>
<sequence length="561" mass="60435">MSYLVLARRWRPQQFSDLVGQDVVVRTLKNALASGNLAHAYLLCGIRGVGKTTIARLMAMAANCEQPEDGEPCGRCKACRGIADGSNLDVQEMDAASHTGVDDVREILDGVRYPPSSLKTRVYIIDEAHMLSKSAFNALLKTLEEPPAHVLFILATTESEKLPVTVRSRCQRFDLRRLGLSEIAAYLTHVFEQESISADSDAAAAIARAADGSVRDALSLSERVLAYSGKKLALADVDAALGQIGVARIRSLSHAIFAGDALAVVEQMRAAAGTGHGARTLLQELARLWHQLSCLLVDESLLGEEVDLEQRQWLEQYRDKLSGPALDLRYQVLISGMRDLSLVDERMGAEMILMRLCGLNAISAVGALPAGNAPLPAAASATGNETIAAKAAVSDSGQAEASAPAPSAEADLPLKDAAGANSAAEMSNQPAGQRCKDWPQVVAVLHEFKPGLAAMLEHVQCLEFSAKVRLALDKHQQAMINASDRRAFAEWLGREVFWESRQAGEGESISQERERLARAEKARMRQHAEADPHLQALMQEMDAQLVNVLPAGVADESAEQG</sequence>
<dbReference type="InterPro" id="IPR003593">
    <property type="entry name" value="AAA+_ATPase"/>
</dbReference>
<evidence type="ECO:0000256" key="7">
    <source>
        <dbReference type="ARBA" id="ARBA00022833"/>
    </source>
</evidence>
<evidence type="ECO:0000256" key="12">
    <source>
        <dbReference type="SAM" id="MobiDB-lite"/>
    </source>
</evidence>
<dbReference type="GO" id="GO:0046872">
    <property type="term" value="F:metal ion binding"/>
    <property type="evidence" value="ECO:0007669"/>
    <property type="project" value="UniProtKB-KW"/>
</dbReference>
<dbReference type="InterPro" id="IPR022754">
    <property type="entry name" value="DNA_pol_III_gamma-3"/>
</dbReference>
<dbReference type="NCBIfam" id="TIGR02397">
    <property type="entry name" value="dnaX_nterm"/>
    <property type="match status" value="1"/>
</dbReference>